<sequence length="79" mass="8707">MHPVFSSDSQSPVNVEGITSTTNNSIELTMEPSDADQICILLNTTNQETCNWQTIPESRTLISPTLSTGNNQIHVLFKD</sequence>
<feature type="non-terminal residue" evidence="1">
    <location>
        <position position="79"/>
    </location>
</feature>
<dbReference type="AlphaFoldDB" id="A0A1V1NZ91"/>
<protein>
    <submittedName>
        <fullName evidence="1">Uncharacterized protein</fullName>
    </submittedName>
</protein>
<proteinExistence type="predicted"/>
<gene>
    <name evidence="1" type="ORF">OMM_11162</name>
</gene>
<name>A0A1V1NZ91_9BACT</name>
<accession>A0A1V1NZ91</accession>
<dbReference type="Proteomes" id="UP000189670">
    <property type="component" value="Unassembled WGS sequence"/>
</dbReference>
<evidence type="ECO:0000313" key="1">
    <source>
        <dbReference type="EMBL" id="ETR67835.1"/>
    </source>
</evidence>
<reference evidence="2" key="1">
    <citation type="submission" date="2012-11" db="EMBL/GenBank/DDBJ databases">
        <authorList>
            <person name="Lucero-Rivera Y.E."/>
            <person name="Tovar-Ramirez D."/>
        </authorList>
    </citation>
    <scope>NUCLEOTIDE SEQUENCE [LARGE SCALE GENOMIC DNA]</scope>
    <source>
        <strain evidence="2">Araruama</strain>
    </source>
</reference>
<comment type="caution">
    <text evidence="1">The sequence shown here is derived from an EMBL/GenBank/DDBJ whole genome shotgun (WGS) entry which is preliminary data.</text>
</comment>
<evidence type="ECO:0000313" key="2">
    <source>
        <dbReference type="Proteomes" id="UP000189670"/>
    </source>
</evidence>
<dbReference type="EMBL" id="ATBP01001193">
    <property type="protein sequence ID" value="ETR67835.1"/>
    <property type="molecule type" value="Genomic_DNA"/>
</dbReference>
<organism evidence="1 2">
    <name type="scientific">Candidatus Magnetoglobus multicellularis str. Araruama</name>
    <dbReference type="NCBI Taxonomy" id="890399"/>
    <lineage>
        <taxon>Bacteria</taxon>
        <taxon>Pseudomonadati</taxon>
        <taxon>Thermodesulfobacteriota</taxon>
        <taxon>Desulfobacteria</taxon>
        <taxon>Desulfobacterales</taxon>
        <taxon>Desulfobacteraceae</taxon>
        <taxon>Candidatus Magnetoglobus</taxon>
    </lineage>
</organism>